<dbReference type="InterPro" id="IPR012338">
    <property type="entry name" value="Beta-lactam/transpept-like"/>
</dbReference>
<sequence length="285" mass="29663">MLLDALTDDPSIGLRWSACVLDAGSREVLAAHRPDRVLSTASIGKVLLLLELSRRFRTGALDPSTPVARGGETVADSGLWHVMEASSLAASDAAQLVGAVSDNLATNVLLDVVGLDAVADLAASLGLGRTALLDRVRDARGPQHPPALSHGSAAELASLVAAIDCGDAVAPDVSALVRDWLSLGTDLSMVASAFGLDPLAHRDVDRGVVLWNKTGTDSGVRADVGAVRSGDRAIAYAVLAEWESGADRSARDTVLDAMRETGRRLRSDLERDTSTGRPVPARPGL</sequence>
<dbReference type="EMBL" id="JACSPM010000007">
    <property type="protein sequence ID" value="MBD8024968.1"/>
    <property type="molecule type" value="Genomic_DNA"/>
</dbReference>
<evidence type="ECO:0000313" key="3">
    <source>
        <dbReference type="EMBL" id="MBD8024968.1"/>
    </source>
</evidence>
<proteinExistence type="predicted"/>
<feature type="compositionally biased region" description="Basic and acidic residues" evidence="1">
    <location>
        <begin position="265"/>
        <end position="274"/>
    </location>
</feature>
<dbReference type="InterPro" id="IPR045155">
    <property type="entry name" value="Beta-lactam_cat"/>
</dbReference>
<comment type="caution">
    <text evidence="3">The sequence shown here is derived from an EMBL/GenBank/DDBJ whole genome shotgun (WGS) entry which is preliminary data.</text>
</comment>
<dbReference type="GO" id="GO:0016787">
    <property type="term" value="F:hydrolase activity"/>
    <property type="evidence" value="ECO:0007669"/>
    <property type="project" value="UniProtKB-KW"/>
</dbReference>
<keyword evidence="3" id="KW-0378">Hydrolase</keyword>
<dbReference type="InterPro" id="IPR000871">
    <property type="entry name" value="Beta-lactam_class-A"/>
</dbReference>
<dbReference type="Pfam" id="PF13354">
    <property type="entry name" value="Beta-lactamase2"/>
    <property type="match status" value="1"/>
</dbReference>
<gene>
    <name evidence="3" type="ORF">H9622_15390</name>
</gene>
<dbReference type="SUPFAM" id="SSF56601">
    <property type="entry name" value="beta-lactamase/transpeptidase-like"/>
    <property type="match status" value="1"/>
</dbReference>
<protein>
    <submittedName>
        <fullName evidence="3">Serine hydrolase</fullName>
    </submittedName>
</protein>
<dbReference type="Gene3D" id="3.40.710.10">
    <property type="entry name" value="DD-peptidase/beta-lactamase superfamily"/>
    <property type="match status" value="1"/>
</dbReference>
<dbReference type="PANTHER" id="PTHR35333:SF3">
    <property type="entry name" value="BETA-LACTAMASE-TYPE TRANSPEPTIDASE FOLD CONTAINING PROTEIN"/>
    <property type="match status" value="1"/>
</dbReference>
<evidence type="ECO:0000259" key="2">
    <source>
        <dbReference type="Pfam" id="PF13354"/>
    </source>
</evidence>
<evidence type="ECO:0000313" key="4">
    <source>
        <dbReference type="Proteomes" id="UP000602532"/>
    </source>
</evidence>
<accession>A0ABR8X6M7</accession>
<feature type="region of interest" description="Disordered" evidence="1">
    <location>
        <begin position="265"/>
        <end position="285"/>
    </location>
</feature>
<organism evidence="3 4">
    <name type="scientific">Microbacterium gallinarum</name>
    <dbReference type="NCBI Taxonomy" id="2762209"/>
    <lineage>
        <taxon>Bacteria</taxon>
        <taxon>Bacillati</taxon>
        <taxon>Actinomycetota</taxon>
        <taxon>Actinomycetes</taxon>
        <taxon>Micrococcales</taxon>
        <taxon>Microbacteriaceae</taxon>
        <taxon>Microbacterium</taxon>
    </lineage>
</organism>
<dbReference type="PANTHER" id="PTHR35333">
    <property type="entry name" value="BETA-LACTAMASE"/>
    <property type="match status" value="1"/>
</dbReference>
<name>A0ABR8X6M7_9MICO</name>
<dbReference type="Proteomes" id="UP000602532">
    <property type="component" value="Unassembled WGS sequence"/>
</dbReference>
<reference evidence="3 4" key="1">
    <citation type="submission" date="2020-08" db="EMBL/GenBank/DDBJ databases">
        <title>A Genomic Blueprint of the Chicken Gut Microbiome.</title>
        <authorList>
            <person name="Gilroy R."/>
            <person name="Ravi A."/>
            <person name="Getino M."/>
            <person name="Pursley I."/>
            <person name="Horton D.L."/>
            <person name="Alikhan N.-F."/>
            <person name="Baker D."/>
            <person name="Gharbi K."/>
            <person name="Hall N."/>
            <person name="Watson M."/>
            <person name="Adriaenssens E.M."/>
            <person name="Foster-Nyarko E."/>
            <person name="Jarju S."/>
            <person name="Secka A."/>
            <person name="Antonio M."/>
            <person name="Oren A."/>
            <person name="Chaudhuri R."/>
            <person name="La Ragione R.M."/>
            <person name="Hildebrand F."/>
            <person name="Pallen M.J."/>
        </authorList>
    </citation>
    <scope>NUCLEOTIDE SEQUENCE [LARGE SCALE GENOMIC DNA]</scope>
    <source>
        <strain evidence="3 4">Sa1CUA4</strain>
    </source>
</reference>
<evidence type="ECO:0000256" key="1">
    <source>
        <dbReference type="SAM" id="MobiDB-lite"/>
    </source>
</evidence>
<keyword evidence="4" id="KW-1185">Reference proteome</keyword>
<feature type="domain" description="Beta-lactamase class A catalytic" evidence="2">
    <location>
        <begin position="20"/>
        <end position="239"/>
    </location>
</feature>